<dbReference type="EMBL" id="QSOF01000005">
    <property type="protein sequence ID" value="RGI77947.1"/>
    <property type="molecule type" value="Genomic_DNA"/>
</dbReference>
<gene>
    <name evidence="3" type="ORF">DW729_05565</name>
    <name evidence="2" type="ORF">DWW14_03700</name>
    <name evidence="1" type="ORF">DXD90_04950</name>
</gene>
<evidence type="ECO:0000313" key="4">
    <source>
        <dbReference type="Proteomes" id="UP000263754"/>
    </source>
</evidence>
<dbReference type="EMBL" id="QSKL01000003">
    <property type="protein sequence ID" value="RHE60695.1"/>
    <property type="molecule type" value="Genomic_DNA"/>
</dbReference>
<comment type="caution">
    <text evidence="1">The sequence shown here is derived from an EMBL/GenBank/DDBJ whole genome shotgun (WGS) entry which is preliminary data.</text>
</comment>
<evidence type="ECO:0000313" key="6">
    <source>
        <dbReference type="Proteomes" id="UP000285343"/>
    </source>
</evidence>
<evidence type="ECO:0000313" key="2">
    <source>
        <dbReference type="EMBL" id="RGV45180.1"/>
    </source>
</evidence>
<dbReference type="Proteomes" id="UP000284640">
    <property type="component" value="Unassembled WGS sequence"/>
</dbReference>
<dbReference type="Proteomes" id="UP000263754">
    <property type="component" value="Unassembled WGS sequence"/>
</dbReference>
<accession>A0A374N519</accession>
<dbReference type="Proteomes" id="UP000285343">
    <property type="component" value="Unassembled WGS sequence"/>
</dbReference>
<dbReference type="InterPro" id="IPR029465">
    <property type="entry name" value="ATPgrasp_TupA"/>
</dbReference>
<dbReference type="Pfam" id="PF14305">
    <property type="entry name" value="ATPgrasp_TupA"/>
    <property type="match status" value="1"/>
</dbReference>
<dbReference type="AlphaFoldDB" id="A0A374N519"/>
<proteinExistence type="predicted"/>
<name>A0A374N519_BACUN</name>
<evidence type="ECO:0000313" key="5">
    <source>
        <dbReference type="Proteomes" id="UP000284640"/>
    </source>
</evidence>
<evidence type="ECO:0000313" key="1">
    <source>
        <dbReference type="EMBL" id="RGI77947.1"/>
    </source>
</evidence>
<dbReference type="EMBL" id="QRZC01000003">
    <property type="protein sequence ID" value="RGV45180.1"/>
    <property type="molecule type" value="Genomic_DNA"/>
</dbReference>
<reference evidence="4 5" key="1">
    <citation type="submission" date="2018-08" db="EMBL/GenBank/DDBJ databases">
        <title>A genome reference for cultivated species of the human gut microbiota.</title>
        <authorList>
            <person name="Zou Y."/>
            <person name="Xue W."/>
            <person name="Luo G."/>
        </authorList>
    </citation>
    <scope>NUCLEOTIDE SEQUENCE [LARGE SCALE GENOMIC DNA]</scope>
    <source>
        <strain evidence="2 6">AF14-42</strain>
        <strain evidence="3 5">AM27-46</strain>
        <strain evidence="1 4">TM10-17</strain>
    </source>
</reference>
<protein>
    <submittedName>
        <fullName evidence="1">Uncharacterized protein</fullName>
    </submittedName>
</protein>
<organism evidence="1 4">
    <name type="scientific">Bacteroides uniformis</name>
    <dbReference type="NCBI Taxonomy" id="820"/>
    <lineage>
        <taxon>Bacteria</taxon>
        <taxon>Pseudomonadati</taxon>
        <taxon>Bacteroidota</taxon>
        <taxon>Bacteroidia</taxon>
        <taxon>Bacteroidales</taxon>
        <taxon>Bacteroidaceae</taxon>
        <taxon>Bacteroides</taxon>
    </lineage>
</organism>
<evidence type="ECO:0000313" key="3">
    <source>
        <dbReference type="EMBL" id="RHE60695.1"/>
    </source>
</evidence>
<sequence>MNYCRKILPPRERELNLFSLKWENLDRYISPDYKNNHMVPQPSKLADMIEYARKLSEPFKVVRVDFYKIDGHVYFGELTFTSTAGRMTYFTKKFLILMVQKVKI</sequence>